<comment type="caution">
    <text evidence="1">The sequence shown here is derived from an EMBL/GenBank/DDBJ whole genome shotgun (WGS) entry which is preliminary data.</text>
</comment>
<organism evidence="1 2">
    <name type="scientific">Pedobacter segetis</name>
    <dbReference type="NCBI Taxonomy" id="2793069"/>
    <lineage>
        <taxon>Bacteria</taxon>
        <taxon>Pseudomonadati</taxon>
        <taxon>Bacteroidota</taxon>
        <taxon>Sphingobacteriia</taxon>
        <taxon>Sphingobacteriales</taxon>
        <taxon>Sphingobacteriaceae</taxon>
        <taxon>Pedobacter</taxon>
    </lineage>
</organism>
<gene>
    <name evidence="1" type="ORF">I5M32_15990</name>
</gene>
<dbReference type="Gene3D" id="3.10.20.30">
    <property type="match status" value="1"/>
</dbReference>
<accession>A0ABS1BNI9</accession>
<dbReference type="SUPFAM" id="SSF54285">
    <property type="entry name" value="MoaD/ThiS"/>
    <property type="match status" value="1"/>
</dbReference>
<dbReference type="InterPro" id="IPR003749">
    <property type="entry name" value="ThiS/MoaD-like"/>
</dbReference>
<name>A0ABS1BNI9_9SPHI</name>
<dbReference type="RefSeq" id="WP_200588123.1">
    <property type="nucleotide sequence ID" value="NZ_JAEHFY010000034.1"/>
</dbReference>
<keyword evidence="2" id="KW-1185">Reference proteome</keyword>
<dbReference type="Pfam" id="PF02597">
    <property type="entry name" value="ThiS"/>
    <property type="match status" value="1"/>
</dbReference>
<dbReference type="EMBL" id="JAEHFY010000034">
    <property type="protein sequence ID" value="MBK0384467.1"/>
    <property type="molecule type" value="Genomic_DNA"/>
</dbReference>
<reference evidence="1 2" key="1">
    <citation type="submission" date="2020-12" db="EMBL/GenBank/DDBJ databases">
        <title>Bacterial novel species Pedobacter sp. SD-b isolated from soil.</title>
        <authorList>
            <person name="Jung H.-Y."/>
        </authorList>
    </citation>
    <scope>NUCLEOTIDE SEQUENCE [LARGE SCALE GENOMIC DNA]</scope>
    <source>
        <strain evidence="1 2">SD-b</strain>
    </source>
</reference>
<evidence type="ECO:0000313" key="2">
    <source>
        <dbReference type="Proteomes" id="UP000660024"/>
    </source>
</evidence>
<protein>
    <submittedName>
        <fullName evidence="1">MoaD/ThiS family protein</fullName>
    </submittedName>
</protein>
<dbReference type="Proteomes" id="UP000660024">
    <property type="component" value="Unassembled WGS sequence"/>
</dbReference>
<sequence>MKIRTYAILKDYFSDITDITFNAKHIAQIKDKLEEINPSAKAILNISRFAVDDAFVALDYELKGDETISVIPPSSGG</sequence>
<evidence type="ECO:0000313" key="1">
    <source>
        <dbReference type="EMBL" id="MBK0384467.1"/>
    </source>
</evidence>
<dbReference type="InterPro" id="IPR012675">
    <property type="entry name" value="Beta-grasp_dom_sf"/>
</dbReference>
<proteinExistence type="predicted"/>
<dbReference type="InterPro" id="IPR016155">
    <property type="entry name" value="Mopterin_synth/thiamin_S_b"/>
</dbReference>